<keyword evidence="2" id="KW-1185">Reference proteome</keyword>
<organism evidence="1 2">
    <name type="scientific">Neogobius melanostomus</name>
    <name type="common">round goby</name>
    <dbReference type="NCBI Taxonomy" id="47308"/>
    <lineage>
        <taxon>Eukaryota</taxon>
        <taxon>Metazoa</taxon>
        <taxon>Chordata</taxon>
        <taxon>Craniata</taxon>
        <taxon>Vertebrata</taxon>
        <taxon>Euteleostomi</taxon>
        <taxon>Actinopterygii</taxon>
        <taxon>Neopterygii</taxon>
        <taxon>Teleostei</taxon>
        <taxon>Neoteleostei</taxon>
        <taxon>Acanthomorphata</taxon>
        <taxon>Gobiaria</taxon>
        <taxon>Gobiiformes</taxon>
        <taxon>Gobioidei</taxon>
        <taxon>Gobiidae</taxon>
        <taxon>Benthophilinae</taxon>
        <taxon>Neogobiini</taxon>
        <taxon>Neogobius</taxon>
    </lineage>
</organism>
<accession>A0A8C6WKF0</accession>
<name>A0A8C6WKF0_9GOBI</name>
<sequence length="98" mass="11430">VQYQQKLQKHIFFLNYRMQTVGSLILVNVLSLGTRTLYLSNGLWCLRGQDKRASTVSNHNIILDPYAQTSEMLWGLVIVLTDIQAWKKKRHRNLTELT</sequence>
<dbReference type="Ensembl" id="ENSNMLT00000015563.1">
    <property type="protein sequence ID" value="ENSNMLP00000013838.1"/>
    <property type="gene ID" value="ENSNMLG00000009265.1"/>
</dbReference>
<proteinExistence type="predicted"/>
<protein>
    <submittedName>
        <fullName evidence="1">Uncharacterized protein</fullName>
    </submittedName>
</protein>
<evidence type="ECO:0000313" key="1">
    <source>
        <dbReference type="Ensembl" id="ENSNMLP00000013838.1"/>
    </source>
</evidence>
<dbReference type="Proteomes" id="UP000694523">
    <property type="component" value="Unplaced"/>
</dbReference>
<reference evidence="1" key="2">
    <citation type="submission" date="2025-09" db="UniProtKB">
        <authorList>
            <consortium name="Ensembl"/>
        </authorList>
    </citation>
    <scope>IDENTIFICATION</scope>
</reference>
<dbReference type="AlphaFoldDB" id="A0A8C6WKF0"/>
<evidence type="ECO:0000313" key="2">
    <source>
        <dbReference type="Proteomes" id="UP000694523"/>
    </source>
</evidence>
<reference evidence="1" key="1">
    <citation type="submission" date="2025-08" db="UniProtKB">
        <authorList>
            <consortium name="Ensembl"/>
        </authorList>
    </citation>
    <scope>IDENTIFICATION</scope>
</reference>